<comment type="caution">
    <text evidence="1">The sequence shown here is derived from an EMBL/GenBank/DDBJ whole genome shotgun (WGS) entry which is preliminary data.</text>
</comment>
<name>A0ACC0TX42_9AGAM</name>
<sequence length="475" mass="51281">MGLWFRILFSVIVALHNAADLITAASTGHRLTPVGTILTPDFVDAVQQIVDNGTIPGLTLAIVNKTRPAELGAWGIKAEDEAFLSTSLGILIDDFAHGRNITPLPAGLSALAWKTKLADLLPDARSLMDPWASQKANLIDILTHVHDLSYKLNSCMYMVGSYVVSALSRMRYADFVSSRIFKPLGMGSWTYSTDAAIRTGRFTGTWTSFGRAIVDLMAGPGGVITSVEELVPWVRTLMNNGFDLDNNGTIIPPTEFDVIRSAHSILDPNVTAPFSTKVYGLGWIRVSYGGHDVTFIAVSLSDGIAVVGLANASAKQSTILDIIFKALEKAVSLTVSPSPSSPLARRTISPAKRPSPNSVTAADDAVTTPSDLDFAGTYYNAGYGTSVLCSTQSVLNDFRSVDKSLSPNSTDVFFSLKTPWSTHIRLTHITSRQYLASAGSIYPEGYGRNSTPFATLDPISFATFVVENYRVRSRR</sequence>
<protein>
    <submittedName>
        <fullName evidence="1">Beta-lactamase/transpeptidase-like protein</fullName>
    </submittedName>
</protein>
<dbReference type="EMBL" id="JAGFNK010000342">
    <property type="protein sequence ID" value="KAI9452268.1"/>
    <property type="molecule type" value="Genomic_DNA"/>
</dbReference>
<reference evidence="1" key="1">
    <citation type="submission" date="2021-03" db="EMBL/GenBank/DDBJ databases">
        <title>Evolutionary priming and transition to the ectomycorrhizal habit in an iconic lineage of mushroom-forming fungi: is preadaptation a requirement?</title>
        <authorList>
            <consortium name="DOE Joint Genome Institute"/>
            <person name="Looney B.P."/>
            <person name="Miyauchi S."/>
            <person name="Morin E."/>
            <person name="Drula E."/>
            <person name="Courty P.E."/>
            <person name="Chicoki N."/>
            <person name="Fauchery L."/>
            <person name="Kohler A."/>
            <person name="Kuo A."/>
            <person name="LaButti K."/>
            <person name="Pangilinan J."/>
            <person name="Lipzen A."/>
            <person name="Riley R."/>
            <person name="Andreopoulos W."/>
            <person name="He G."/>
            <person name="Johnson J."/>
            <person name="Barry K.W."/>
            <person name="Grigoriev I.V."/>
            <person name="Nagy L."/>
            <person name="Hibbett D."/>
            <person name="Henrissat B."/>
            <person name="Matheny P.B."/>
            <person name="Labbe J."/>
            <person name="Martin A.F."/>
        </authorList>
    </citation>
    <scope>NUCLEOTIDE SEQUENCE</scope>
    <source>
        <strain evidence="1">BPL698</strain>
    </source>
</reference>
<accession>A0ACC0TX42</accession>
<dbReference type="Proteomes" id="UP001207468">
    <property type="component" value="Unassembled WGS sequence"/>
</dbReference>
<evidence type="ECO:0000313" key="1">
    <source>
        <dbReference type="EMBL" id="KAI9452268.1"/>
    </source>
</evidence>
<evidence type="ECO:0000313" key="2">
    <source>
        <dbReference type="Proteomes" id="UP001207468"/>
    </source>
</evidence>
<keyword evidence="2" id="KW-1185">Reference proteome</keyword>
<organism evidence="1 2">
    <name type="scientific">Russula earlei</name>
    <dbReference type="NCBI Taxonomy" id="71964"/>
    <lineage>
        <taxon>Eukaryota</taxon>
        <taxon>Fungi</taxon>
        <taxon>Dikarya</taxon>
        <taxon>Basidiomycota</taxon>
        <taxon>Agaricomycotina</taxon>
        <taxon>Agaricomycetes</taxon>
        <taxon>Russulales</taxon>
        <taxon>Russulaceae</taxon>
        <taxon>Russula</taxon>
    </lineage>
</organism>
<proteinExistence type="predicted"/>
<gene>
    <name evidence="1" type="ORF">F5148DRAFT_1277585</name>
</gene>